<evidence type="ECO:0000256" key="3">
    <source>
        <dbReference type="PROSITE-ProRule" id="PRU01052"/>
    </source>
</evidence>
<evidence type="ECO:0000313" key="6">
    <source>
        <dbReference type="EMBL" id="CAK8681925.1"/>
    </source>
</evidence>
<dbReference type="Pfam" id="PF02263">
    <property type="entry name" value="GBP"/>
    <property type="match status" value="1"/>
</dbReference>
<dbReference type="PANTHER" id="PTHR10751">
    <property type="entry name" value="GUANYLATE BINDING PROTEIN"/>
    <property type="match status" value="1"/>
</dbReference>
<comment type="similarity">
    <text evidence="3">Belongs to the TRAFAC class dynamin-like GTPase superfamily. GB1/RHD3 GTPase family.</text>
</comment>
<keyword evidence="4" id="KW-1133">Transmembrane helix</keyword>
<sequence length="685" mass="78272">MAKQYSTNASHEVVNIIKEDKGKVSLDEKVLQSVLGNPEVSDLPVALYSIAGPFRTGKSFLLNLFARYLEKKTLDQNDDEKITGPFKFKVGASNRCTEGIWITYKPHIISTKKDKKVALFLMDTQGSFDLESSTEDSAILFALSLLFSSYQFFNLQDKIYSFYLQALCKFSEYASNVKGTRSASPFQDLMFLVRDWEKEDHAHGIEGGSSYLKTVLKDRGAQEHIDTKSLLEETFSNISCFLWPPPGQYIKRMGEKATACTLKDIDEEFLKIASSFFEYFSEEKGIHLKKIDNEQVTCEDLLKFGILLADVINKECVDSVESYMEAGKAAKMELLIHRCVNIYKEFLKEFGKESLKNRHENGEMKAIEEFENQSKDYNEVLKKNGETKLQKELSDLYVLEQNIEKNKRLLEECVDIYRSGMEKNFMNIKNFFDTHSDVIKQAETHLQSKHVWINDHSLEEAMENLQKKVSLLYKTIKPQVDYRHLSELAKQVANKWREKFAKLHFETFEERRSQSQQQLLEEFKNAAVGVDDNLLDEAKDDLKSKISNKVQKYLKEILPQIVDEEIKKHKDQLTGASRFTTPTSLKRKQEDLLEDTRKRARADLDLHRGRETNVSVKTESDSTFISVLERNQKFQKHLGLGLASISGVSLVAGIAVLPAPVSIGLGLGGVGLGVMYKSRASNYEL</sequence>
<comment type="caution">
    <text evidence="6">The sequence shown here is derived from an EMBL/GenBank/DDBJ whole genome shotgun (WGS) entry which is preliminary data.</text>
</comment>
<accession>A0ABP0FS14</accession>
<keyword evidence="4" id="KW-0472">Membrane</keyword>
<name>A0ABP0FS14_CLALP</name>
<organism evidence="6 7">
    <name type="scientific">Clavelina lepadiformis</name>
    <name type="common">Light-bulb sea squirt</name>
    <name type="synonym">Ascidia lepadiformis</name>
    <dbReference type="NCBI Taxonomy" id="159417"/>
    <lineage>
        <taxon>Eukaryota</taxon>
        <taxon>Metazoa</taxon>
        <taxon>Chordata</taxon>
        <taxon>Tunicata</taxon>
        <taxon>Ascidiacea</taxon>
        <taxon>Aplousobranchia</taxon>
        <taxon>Clavelinidae</taxon>
        <taxon>Clavelina</taxon>
    </lineage>
</organism>
<protein>
    <recommendedName>
        <fullName evidence="5">GB1/RHD3-type G domain-containing protein</fullName>
    </recommendedName>
</protein>
<keyword evidence="4" id="KW-0812">Transmembrane</keyword>
<keyword evidence="1" id="KW-0547">Nucleotide-binding</keyword>
<keyword evidence="2" id="KW-0342">GTP-binding</keyword>
<keyword evidence="7" id="KW-1185">Reference proteome</keyword>
<dbReference type="InterPro" id="IPR030386">
    <property type="entry name" value="G_GB1_RHD3_dom"/>
</dbReference>
<dbReference type="EMBL" id="CAWYQH010000090">
    <property type="protein sequence ID" value="CAK8681925.1"/>
    <property type="molecule type" value="Genomic_DNA"/>
</dbReference>
<dbReference type="InterPro" id="IPR027417">
    <property type="entry name" value="P-loop_NTPase"/>
</dbReference>
<dbReference type="InterPro" id="IPR015894">
    <property type="entry name" value="Guanylate-bd_N"/>
</dbReference>
<dbReference type="PROSITE" id="PS51715">
    <property type="entry name" value="G_GB1_RHD3"/>
    <property type="match status" value="1"/>
</dbReference>
<gene>
    <name evidence="6" type="ORF">CVLEPA_LOCUS12155</name>
</gene>
<dbReference type="Proteomes" id="UP001642483">
    <property type="component" value="Unassembled WGS sequence"/>
</dbReference>
<evidence type="ECO:0000256" key="4">
    <source>
        <dbReference type="SAM" id="Phobius"/>
    </source>
</evidence>
<feature type="transmembrane region" description="Helical" evidence="4">
    <location>
        <begin position="650"/>
        <end position="676"/>
    </location>
</feature>
<dbReference type="SUPFAM" id="SSF52540">
    <property type="entry name" value="P-loop containing nucleoside triphosphate hydrolases"/>
    <property type="match status" value="1"/>
</dbReference>
<evidence type="ECO:0000313" key="7">
    <source>
        <dbReference type="Proteomes" id="UP001642483"/>
    </source>
</evidence>
<evidence type="ECO:0000259" key="5">
    <source>
        <dbReference type="PROSITE" id="PS51715"/>
    </source>
</evidence>
<evidence type="ECO:0000256" key="2">
    <source>
        <dbReference type="ARBA" id="ARBA00023134"/>
    </source>
</evidence>
<proteinExistence type="inferred from homology"/>
<feature type="domain" description="GB1/RHD3-type G" evidence="5">
    <location>
        <begin position="42"/>
        <end position="280"/>
    </location>
</feature>
<reference evidence="6 7" key="1">
    <citation type="submission" date="2024-02" db="EMBL/GenBank/DDBJ databases">
        <authorList>
            <person name="Daric V."/>
            <person name="Darras S."/>
        </authorList>
    </citation>
    <scope>NUCLEOTIDE SEQUENCE [LARGE SCALE GENOMIC DNA]</scope>
</reference>
<evidence type="ECO:0000256" key="1">
    <source>
        <dbReference type="ARBA" id="ARBA00022741"/>
    </source>
</evidence>
<dbReference type="Gene3D" id="3.40.50.300">
    <property type="entry name" value="P-loop containing nucleotide triphosphate hydrolases"/>
    <property type="match status" value="1"/>
</dbReference>